<keyword evidence="6" id="KW-0333">Golgi apparatus</keyword>
<keyword evidence="2 8" id="KW-0813">Transport</keyword>
<dbReference type="Pfam" id="PF12352">
    <property type="entry name" value="V-SNARE_C"/>
    <property type="match status" value="1"/>
</dbReference>
<keyword evidence="5 9" id="KW-1133">Transmembrane helix</keyword>
<reference evidence="10" key="1">
    <citation type="submission" date="2021-01" db="EMBL/GenBank/DDBJ databases">
        <authorList>
            <person name="Corre E."/>
            <person name="Pelletier E."/>
            <person name="Niang G."/>
            <person name="Scheremetjew M."/>
            <person name="Finn R."/>
            <person name="Kale V."/>
            <person name="Holt S."/>
            <person name="Cochrane G."/>
            <person name="Meng A."/>
            <person name="Brown T."/>
            <person name="Cohen L."/>
        </authorList>
    </citation>
    <scope>NUCLEOTIDE SEQUENCE</scope>
    <source>
        <strain evidence="10">CCMP722</strain>
    </source>
</reference>
<dbReference type="CDD" id="cd15863">
    <property type="entry name" value="SNARE_GS27"/>
    <property type="match status" value="1"/>
</dbReference>
<dbReference type="Gene3D" id="1.20.5.110">
    <property type="match status" value="1"/>
</dbReference>
<dbReference type="GO" id="GO:0000139">
    <property type="term" value="C:Golgi membrane"/>
    <property type="evidence" value="ECO:0007669"/>
    <property type="project" value="UniProtKB-SubCell"/>
</dbReference>
<sequence length="224" mass="26007">MSQLSSQYSMARKMSLELRQGLEKLERLDCTHSSQPLARELKSKFQELHKISGEMEKTWRVLVMQENASKRDIWKRKVEQIVEETDSLGLAIDRHFKKERRRQVDEQDRAELLSRLNGDDVARTLAEERGYDPESQAFTSAANSHRMVDDLLATGIGVLSALGEQRERLKSAQRKMFDVLNTAGLSDSLLRVAARRQQMDRMLVYGGMIFTVVFVFLLWYWTKH</sequence>
<dbReference type="GO" id="GO:0012507">
    <property type="term" value="C:ER to Golgi transport vesicle membrane"/>
    <property type="evidence" value="ECO:0007669"/>
    <property type="project" value="TreeGrafter"/>
</dbReference>
<comment type="subcellular location">
    <subcellularLocation>
        <location evidence="1">Golgi apparatus membrane</location>
        <topology evidence="1">Single-pass type IV membrane protein</topology>
    </subcellularLocation>
</comment>
<keyword evidence="3 9" id="KW-0812">Transmembrane</keyword>
<proteinExistence type="inferred from homology"/>
<dbReference type="InterPro" id="IPR027027">
    <property type="entry name" value="GOSR2/Membrin/Bos1"/>
</dbReference>
<accession>A0A7S0N7N8</accession>
<dbReference type="PIRSF" id="PIRSF028865">
    <property type="entry name" value="Membrin-2"/>
    <property type="match status" value="1"/>
</dbReference>
<organism evidence="10">
    <name type="scientific">Pyramimonas obovata</name>
    <dbReference type="NCBI Taxonomy" id="1411642"/>
    <lineage>
        <taxon>Eukaryota</taxon>
        <taxon>Viridiplantae</taxon>
        <taxon>Chlorophyta</taxon>
        <taxon>Pyramimonadophyceae</taxon>
        <taxon>Pyramimonadales</taxon>
        <taxon>Pyramimonadaceae</taxon>
        <taxon>Pyramimonas</taxon>
        <taxon>Pyramimonas incertae sedis</taxon>
    </lineage>
</organism>
<evidence type="ECO:0000256" key="1">
    <source>
        <dbReference type="ARBA" id="ARBA00004409"/>
    </source>
</evidence>
<protein>
    <recommendedName>
        <fullName evidence="8">Membrin</fullName>
    </recommendedName>
</protein>
<evidence type="ECO:0000256" key="4">
    <source>
        <dbReference type="ARBA" id="ARBA00022927"/>
    </source>
</evidence>
<name>A0A7S0N7N8_9CHLO</name>
<evidence type="ECO:0000313" key="10">
    <source>
        <dbReference type="EMBL" id="CAD8662043.1"/>
    </source>
</evidence>
<keyword evidence="4 8" id="KW-0653">Protein transport</keyword>
<comment type="similarity">
    <text evidence="8">Belongs to the GOSR2 family.</text>
</comment>
<evidence type="ECO:0000256" key="7">
    <source>
        <dbReference type="ARBA" id="ARBA00023136"/>
    </source>
</evidence>
<dbReference type="GO" id="GO:0005484">
    <property type="term" value="F:SNAP receptor activity"/>
    <property type="evidence" value="ECO:0007669"/>
    <property type="project" value="InterPro"/>
</dbReference>
<comment type="function">
    <text evidence="8">Involved in transport of proteins from the cis/medial-Golgi to the trans-Golgi network.</text>
</comment>
<evidence type="ECO:0000256" key="3">
    <source>
        <dbReference type="ARBA" id="ARBA00022692"/>
    </source>
</evidence>
<gene>
    <name evidence="10" type="ORF">POBO1169_LOCUS7053</name>
</gene>
<feature type="transmembrane region" description="Helical" evidence="9">
    <location>
        <begin position="202"/>
        <end position="221"/>
    </location>
</feature>
<dbReference type="GO" id="GO:0000149">
    <property type="term" value="F:SNARE binding"/>
    <property type="evidence" value="ECO:0007669"/>
    <property type="project" value="TreeGrafter"/>
</dbReference>
<dbReference type="PANTHER" id="PTHR21230:SF1">
    <property type="entry name" value="GOLGI SNAP RECEPTOR COMPLEX MEMBER 2"/>
    <property type="match status" value="1"/>
</dbReference>
<evidence type="ECO:0000256" key="6">
    <source>
        <dbReference type="ARBA" id="ARBA00023034"/>
    </source>
</evidence>
<dbReference type="PANTHER" id="PTHR21230">
    <property type="entry name" value="VESICLE TRANSPORT V-SNARE PROTEIN VTI1-RELATED"/>
    <property type="match status" value="1"/>
</dbReference>
<dbReference type="AlphaFoldDB" id="A0A7S0N7N8"/>
<dbReference type="GO" id="GO:0031201">
    <property type="term" value="C:SNARE complex"/>
    <property type="evidence" value="ECO:0007669"/>
    <property type="project" value="TreeGrafter"/>
</dbReference>
<keyword evidence="7 8" id="KW-0472">Membrane</keyword>
<dbReference type="EMBL" id="HBFA01013542">
    <property type="protein sequence ID" value="CAD8662043.1"/>
    <property type="molecule type" value="Transcribed_RNA"/>
</dbReference>
<dbReference type="GO" id="GO:0005789">
    <property type="term" value="C:endoplasmic reticulum membrane"/>
    <property type="evidence" value="ECO:0007669"/>
    <property type="project" value="TreeGrafter"/>
</dbReference>
<evidence type="ECO:0000256" key="8">
    <source>
        <dbReference type="PIRNR" id="PIRNR028865"/>
    </source>
</evidence>
<dbReference type="GO" id="GO:0006906">
    <property type="term" value="P:vesicle fusion"/>
    <property type="evidence" value="ECO:0007669"/>
    <property type="project" value="TreeGrafter"/>
</dbReference>
<dbReference type="SUPFAM" id="SSF58038">
    <property type="entry name" value="SNARE fusion complex"/>
    <property type="match status" value="1"/>
</dbReference>
<dbReference type="GO" id="GO:0031902">
    <property type="term" value="C:late endosome membrane"/>
    <property type="evidence" value="ECO:0007669"/>
    <property type="project" value="TreeGrafter"/>
</dbReference>
<dbReference type="GO" id="GO:0015031">
    <property type="term" value="P:protein transport"/>
    <property type="evidence" value="ECO:0007669"/>
    <property type="project" value="UniProtKB-KW"/>
</dbReference>
<evidence type="ECO:0000256" key="9">
    <source>
        <dbReference type="SAM" id="Phobius"/>
    </source>
</evidence>
<evidence type="ECO:0000256" key="2">
    <source>
        <dbReference type="ARBA" id="ARBA00022448"/>
    </source>
</evidence>
<evidence type="ECO:0000256" key="5">
    <source>
        <dbReference type="ARBA" id="ARBA00022989"/>
    </source>
</evidence>